<dbReference type="Gene3D" id="3.30.1300.30">
    <property type="entry name" value="GSPII I/J protein-like"/>
    <property type="match status" value="1"/>
</dbReference>
<dbReference type="PANTHER" id="PTHR38779:SF2">
    <property type="entry name" value="TYPE II SECRETION SYSTEM PROTEIN I-RELATED"/>
    <property type="match status" value="1"/>
</dbReference>
<evidence type="ECO:0000313" key="11">
    <source>
        <dbReference type="EMBL" id="OGI68995.1"/>
    </source>
</evidence>
<keyword evidence="8 9" id="KW-0472">Membrane</keyword>
<dbReference type="Pfam" id="PF02501">
    <property type="entry name" value="T2SSI"/>
    <property type="match status" value="1"/>
</dbReference>
<reference evidence="11 12" key="1">
    <citation type="journal article" date="2016" name="Nat. Commun.">
        <title>Thousands of microbial genomes shed light on interconnected biogeochemical processes in an aquifer system.</title>
        <authorList>
            <person name="Anantharaman K."/>
            <person name="Brown C.T."/>
            <person name="Hug L.A."/>
            <person name="Sharon I."/>
            <person name="Castelle C.J."/>
            <person name="Probst A.J."/>
            <person name="Thomas B.C."/>
            <person name="Singh A."/>
            <person name="Wilkins M.J."/>
            <person name="Karaoz U."/>
            <person name="Brodie E.L."/>
            <person name="Williams K.H."/>
            <person name="Hubbard S.S."/>
            <person name="Banfield J.F."/>
        </authorList>
    </citation>
    <scope>NUCLEOTIDE SEQUENCE [LARGE SCALE GENOMIC DNA]</scope>
</reference>
<evidence type="ECO:0000256" key="7">
    <source>
        <dbReference type="ARBA" id="ARBA00022989"/>
    </source>
</evidence>
<keyword evidence="3" id="KW-1003">Cell membrane</keyword>
<dbReference type="InterPro" id="IPR045584">
    <property type="entry name" value="Pilin-like"/>
</dbReference>
<organism evidence="11 12">
    <name type="scientific">Candidatus Muproteobacteria bacterium RBG_16_60_9</name>
    <dbReference type="NCBI Taxonomy" id="1817755"/>
    <lineage>
        <taxon>Bacteria</taxon>
        <taxon>Pseudomonadati</taxon>
        <taxon>Pseudomonadota</taxon>
        <taxon>Candidatus Muproteobacteria</taxon>
    </lineage>
</organism>
<evidence type="ECO:0000313" key="12">
    <source>
        <dbReference type="Proteomes" id="UP000179076"/>
    </source>
</evidence>
<keyword evidence="7 9" id="KW-1133">Transmembrane helix</keyword>
<evidence type="ECO:0000256" key="6">
    <source>
        <dbReference type="ARBA" id="ARBA00022692"/>
    </source>
</evidence>
<dbReference type="Pfam" id="PF07963">
    <property type="entry name" value="N_methyl"/>
    <property type="match status" value="1"/>
</dbReference>
<proteinExistence type="inferred from homology"/>
<dbReference type="SUPFAM" id="SSF54523">
    <property type="entry name" value="Pili subunits"/>
    <property type="match status" value="1"/>
</dbReference>
<evidence type="ECO:0000256" key="5">
    <source>
        <dbReference type="ARBA" id="ARBA00022519"/>
    </source>
</evidence>
<dbReference type="NCBIfam" id="TIGR01707">
    <property type="entry name" value="gspI"/>
    <property type="match status" value="1"/>
</dbReference>
<comment type="subunit">
    <text evidence="9">Type II secretion is composed of four main components: the outer membrane complex, the inner membrane complex, the cytoplasmic secretion ATPase and the periplasm-spanning pseudopilus.</text>
</comment>
<name>A0A1F6VHG1_9PROT</name>
<protein>
    <recommendedName>
        <fullName evidence="9">Type II secretion system protein I</fullName>
        <shortName evidence="9">T2SS minor pseudopilin I</shortName>
    </recommendedName>
</protein>
<feature type="domain" description="Type II secretion system protein GspI C-terminal" evidence="10">
    <location>
        <begin position="54"/>
        <end position="131"/>
    </location>
</feature>
<keyword evidence="4 9" id="KW-0488">Methylation</keyword>
<feature type="transmembrane region" description="Helical" evidence="9">
    <location>
        <begin position="21"/>
        <end position="41"/>
    </location>
</feature>
<comment type="subcellular location">
    <subcellularLocation>
        <location evidence="1 9">Cell inner membrane</location>
        <topology evidence="1 9">Single-pass membrane protein</topology>
    </subcellularLocation>
</comment>
<evidence type="ECO:0000256" key="4">
    <source>
        <dbReference type="ARBA" id="ARBA00022481"/>
    </source>
</evidence>
<keyword evidence="6 9" id="KW-0812">Transmembrane</keyword>
<comment type="PTM">
    <text evidence="9">Cleaved by prepilin peptidase.</text>
</comment>
<evidence type="ECO:0000256" key="9">
    <source>
        <dbReference type="RuleBase" id="RU368030"/>
    </source>
</evidence>
<dbReference type="InterPro" id="IPR003413">
    <property type="entry name" value="T2SS_GspI_C"/>
</dbReference>
<evidence type="ECO:0000256" key="1">
    <source>
        <dbReference type="ARBA" id="ARBA00004377"/>
    </source>
</evidence>
<evidence type="ECO:0000256" key="8">
    <source>
        <dbReference type="ARBA" id="ARBA00023136"/>
    </source>
</evidence>
<dbReference type="PANTHER" id="PTHR38779">
    <property type="entry name" value="TYPE II SECRETION SYSTEM PROTEIN I-RELATED"/>
    <property type="match status" value="1"/>
</dbReference>
<dbReference type="InterPro" id="IPR010052">
    <property type="entry name" value="T2SS_protein-GspI"/>
</dbReference>
<keyword evidence="5 9" id="KW-0997">Cell inner membrane</keyword>
<comment type="similarity">
    <text evidence="2 9">Belongs to the GSP I family.</text>
</comment>
<dbReference type="GO" id="GO:0005886">
    <property type="term" value="C:plasma membrane"/>
    <property type="evidence" value="ECO:0007669"/>
    <property type="project" value="UniProtKB-SubCell"/>
</dbReference>
<comment type="function">
    <text evidence="9">Component of the type II secretion system required for the energy-dependent secretion of extracellular factors such as proteases and toxins from the periplasm.</text>
</comment>
<evidence type="ECO:0000259" key="10">
    <source>
        <dbReference type="Pfam" id="PF02501"/>
    </source>
</evidence>
<dbReference type="Proteomes" id="UP000179076">
    <property type="component" value="Unassembled WGS sequence"/>
</dbReference>
<dbReference type="GO" id="GO:0015628">
    <property type="term" value="P:protein secretion by the type II secretion system"/>
    <property type="evidence" value="ECO:0007669"/>
    <property type="project" value="UniProtKB-UniRule"/>
</dbReference>
<dbReference type="EMBL" id="MFSP01000031">
    <property type="protein sequence ID" value="OGI68995.1"/>
    <property type="molecule type" value="Genomic_DNA"/>
</dbReference>
<evidence type="ECO:0000256" key="3">
    <source>
        <dbReference type="ARBA" id="ARBA00022475"/>
    </source>
</evidence>
<evidence type="ECO:0000256" key="2">
    <source>
        <dbReference type="ARBA" id="ARBA00008358"/>
    </source>
</evidence>
<dbReference type="GO" id="GO:0015627">
    <property type="term" value="C:type II protein secretion system complex"/>
    <property type="evidence" value="ECO:0007669"/>
    <property type="project" value="UniProtKB-UniRule"/>
</dbReference>
<dbReference type="AlphaFoldDB" id="A0A1F6VHG1"/>
<sequence length="134" mass="15210">MGRCSPLRSPSRQKAKHHRGFTLVEVLVALAVLAIALAAVLRAMGQAIDLSTDLRQRTVALWAAEERATERQLKNDWPALDTTDGTMEFGDREWRWKERVVATPLQELRRVEIEIRAPDSPDVLGRLTVFLRQP</sequence>
<dbReference type="NCBIfam" id="TIGR02532">
    <property type="entry name" value="IV_pilin_GFxxxE"/>
    <property type="match status" value="1"/>
</dbReference>
<dbReference type="InterPro" id="IPR012902">
    <property type="entry name" value="N_methyl_site"/>
</dbReference>
<comment type="caution">
    <text evidence="11">The sequence shown here is derived from an EMBL/GenBank/DDBJ whole genome shotgun (WGS) entry which is preliminary data.</text>
</comment>
<dbReference type="PROSITE" id="PS00409">
    <property type="entry name" value="PROKAR_NTER_METHYL"/>
    <property type="match status" value="1"/>
</dbReference>
<accession>A0A1F6VHG1</accession>
<gene>
    <name evidence="11" type="ORF">A2W18_08680</name>
</gene>